<gene>
    <name evidence="2" type="ORF">FCC1311_026142</name>
</gene>
<protein>
    <submittedName>
        <fullName evidence="2">Uncharacterized protein</fullName>
    </submittedName>
</protein>
<feature type="compositionally biased region" description="Polar residues" evidence="1">
    <location>
        <begin position="1"/>
        <end position="12"/>
    </location>
</feature>
<dbReference type="EMBL" id="BEYU01000020">
    <property type="protein sequence ID" value="GBG26393.1"/>
    <property type="molecule type" value="Genomic_DNA"/>
</dbReference>
<reference evidence="2 3" key="1">
    <citation type="submission" date="2017-12" db="EMBL/GenBank/DDBJ databases">
        <title>Sequencing, de novo assembly and annotation of complete genome of a new Thraustochytrid species, strain FCC1311.</title>
        <authorList>
            <person name="Sedici K."/>
            <person name="Godart F."/>
            <person name="Aiese Cigliano R."/>
            <person name="Sanseverino W."/>
            <person name="Barakat M."/>
            <person name="Ortet P."/>
            <person name="Marechal E."/>
            <person name="Cagnac O."/>
            <person name="Amato A."/>
        </authorList>
    </citation>
    <scope>NUCLEOTIDE SEQUENCE [LARGE SCALE GENOMIC DNA]</scope>
</reference>
<sequence>MLVNLDTASSLNPIDRSVDRSNRAYDRTAPNRTQPHRTASHRIASHRIASHRIASHGGDVLVVKARATRPGVPLLLTP</sequence>
<feature type="region of interest" description="Disordered" evidence="1">
    <location>
        <begin position="1"/>
        <end position="41"/>
    </location>
</feature>
<proteinExistence type="predicted"/>
<organism evidence="2 3">
    <name type="scientific">Hondaea fermentalgiana</name>
    <dbReference type="NCBI Taxonomy" id="2315210"/>
    <lineage>
        <taxon>Eukaryota</taxon>
        <taxon>Sar</taxon>
        <taxon>Stramenopiles</taxon>
        <taxon>Bigyra</taxon>
        <taxon>Labyrinthulomycetes</taxon>
        <taxon>Thraustochytrida</taxon>
        <taxon>Thraustochytriidae</taxon>
        <taxon>Hondaea</taxon>
    </lineage>
</organism>
<dbReference type="AlphaFoldDB" id="A0A2R5GCT1"/>
<accession>A0A2R5GCT1</accession>
<evidence type="ECO:0000313" key="2">
    <source>
        <dbReference type="EMBL" id="GBG26393.1"/>
    </source>
</evidence>
<dbReference type="Proteomes" id="UP000241890">
    <property type="component" value="Unassembled WGS sequence"/>
</dbReference>
<dbReference type="OrthoDB" id="5599676at2759"/>
<feature type="compositionally biased region" description="Basic and acidic residues" evidence="1">
    <location>
        <begin position="16"/>
        <end position="26"/>
    </location>
</feature>
<evidence type="ECO:0000256" key="1">
    <source>
        <dbReference type="SAM" id="MobiDB-lite"/>
    </source>
</evidence>
<name>A0A2R5GCT1_9STRA</name>
<comment type="caution">
    <text evidence="2">The sequence shown here is derived from an EMBL/GenBank/DDBJ whole genome shotgun (WGS) entry which is preliminary data.</text>
</comment>
<dbReference type="InParanoid" id="A0A2R5GCT1"/>
<evidence type="ECO:0000313" key="3">
    <source>
        <dbReference type="Proteomes" id="UP000241890"/>
    </source>
</evidence>
<keyword evidence="3" id="KW-1185">Reference proteome</keyword>